<dbReference type="KEGG" id="vde:111254744"/>
<organism evidence="3 4">
    <name type="scientific">Varroa destructor</name>
    <name type="common">Honeybee mite</name>
    <dbReference type="NCBI Taxonomy" id="109461"/>
    <lineage>
        <taxon>Eukaryota</taxon>
        <taxon>Metazoa</taxon>
        <taxon>Ecdysozoa</taxon>
        <taxon>Arthropoda</taxon>
        <taxon>Chelicerata</taxon>
        <taxon>Arachnida</taxon>
        <taxon>Acari</taxon>
        <taxon>Parasitiformes</taxon>
        <taxon>Mesostigmata</taxon>
        <taxon>Gamasina</taxon>
        <taxon>Dermanyssoidea</taxon>
        <taxon>Varroidae</taxon>
        <taxon>Varroa</taxon>
    </lineage>
</organism>
<feature type="chain" id="PRO_5029571504" evidence="2">
    <location>
        <begin position="21"/>
        <end position="154"/>
    </location>
</feature>
<dbReference type="Proteomes" id="UP000594260">
    <property type="component" value="Unplaced"/>
</dbReference>
<name>A0A7M7KZW3_VARDE</name>
<dbReference type="AlphaFoldDB" id="A0A7M7KZW3"/>
<accession>A0A7M7KZW3</accession>
<keyword evidence="1" id="KW-0812">Transmembrane</keyword>
<sequence length="154" mass="17527">MWTFVIAAVCLQGCAVITHAGPSGTGRECMVDESNPRGWFDPSNVYPCKLTQKCCKEYGKPACCASKPTSEIVQEQLLLWGGLFSFLTVLAVLIYCRRTDVRLCEGRRVNWCGRNRVTLNFEHEKCTENQKHRWKITEAKEGQASRQTYLRCTI</sequence>
<dbReference type="EnsemblMetazoa" id="XM_022815913">
    <property type="protein sequence ID" value="XP_022671648"/>
    <property type="gene ID" value="LOC111254744"/>
</dbReference>
<evidence type="ECO:0000313" key="4">
    <source>
        <dbReference type="Proteomes" id="UP000594260"/>
    </source>
</evidence>
<reference evidence="3" key="1">
    <citation type="submission" date="2021-01" db="UniProtKB">
        <authorList>
            <consortium name="EnsemblMetazoa"/>
        </authorList>
    </citation>
    <scope>IDENTIFICATION</scope>
</reference>
<feature type="transmembrane region" description="Helical" evidence="1">
    <location>
        <begin position="77"/>
        <end position="96"/>
    </location>
</feature>
<dbReference type="InParanoid" id="A0A7M7KZW3"/>
<feature type="signal peptide" evidence="2">
    <location>
        <begin position="1"/>
        <end position="20"/>
    </location>
</feature>
<dbReference type="GeneID" id="111254744"/>
<dbReference type="OrthoDB" id="6429821at2759"/>
<keyword evidence="1" id="KW-1133">Transmembrane helix</keyword>
<dbReference type="RefSeq" id="XP_022671648.1">
    <property type="nucleotide sequence ID" value="XM_022815913.1"/>
</dbReference>
<keyword evidence="1" id="KW-0472">Membrane</keyword>
<keyword evidence="4" id="KW-1185">Reference proteome</keyword>
<evidence type="ECO:0000256" key="2">
    <source>
        <dbReference type="SAM" id="SignalP"/>
    </source>
</evidence>
<proteinExistence type="predicted"/>
<evidence type="ECO:0000313" key="3">
    <source>
        <dbReference type="EnsemblMetazoa" id="XP_022671648"/>
    </source>
</evidence>
<evidence type="ECO:0000256" key="1">
    <source>
        <dbReference type="SAM" id="Phobius"/>
    </source>
</evidence>
<keyword evidence="2" id="KW-0732">Signal</keyword>
<protein>
    <submittedName>
        <fullName evidence="3">Uncharacterized protein</fullName>
    </submittedName>
</protein>